<gene>
    <name evidence="2" type="ORF">LAMO00422_LOCUS6341</name>
</gene>
<reference evidence="1" key="1">
    <citation type="journal article" date="2015" name="Genome Biol. Evol.">
        <title>Nucleomorph Genome Sequences of Two Chlorarachniophytes, Amorphochlora amoebiformis and Lotharella vacuolata.</title>
        <authorList>
            <person name="Suzuki S."/>
            <person name="Shirato S."/>
            <person name="Hirakawa Y."/>
            <person name="Ishida K."/>
        </authorList>
    </citation>
    <scope>NUCLEOTIDE SEQUENCE</scope>
    <source>
        <strain evidence="1">CCMP2058</strain>
    </source>
</reference>
<reference evidence="2" key="2">
    <citation type="submission" date="2021-01" db="EMBL/GenBank/DDBJ databases">
        <authorList>
            <person name="Corre E."/>
            <person name="Pelletier E."/>
            <person name="Niang G."/>
            <person name="Scheremetjew M."/>
            <person name="Finn R."/>
            <person name="Kale V."/>
            <person name="Holt S."/>
            <person name="Cochrane G."/>
            <person name="Meng A."/>
            <person name="Brown T."/>
            <person name="Cohen L."/>
        </authorList>
    </citation>
    <scope>NUCLEOTIDE SEQUENCE</scope>
    <source>
        <strain evidence="2">CCMP2058</strain>
    </source>
</reference>
<dbReference type="EMBL" id="HBEM01009084">
    <property type="protein sequence ID" value="CAD8441560.1"/>
    <property type="molecule type" value="Transcribed_RNA"/>
</dbReference>
<dbReference type="EMBL" id="AB996604">
    <property type="protein sequence ID" value="BAS01946.1"/>
    <property type="molecule type" value="Genomic_DNA"/>
</dbReference>
<sequence length="135" mass="16250">MTAKEIHTMEKSVNKAYVNNYMIKKININIFDSKSHFVLPKKKSQALKFYKKHRMNSFNNNSHITLYNKLYKTFSIPLKNSFKNKIIHEAIIGDFVKQIHIPFKNSKFNGLLKYRSRKYKLRLSKVQFAKIYMYY</sequence>
<evidence type="ECO:0000313" key="2">
    <source>
        <dbReference type="EMBL" id="CAD8441560.1"/>
    </source>
</evidence>
<organism evidence="1">
    <name type="scientific">Amorphochlora amoebiformis</name>
    <dbReference type="NCBI Taxonomy" id="1561963"/>
    <lineage>
        <taxon>Eukaryota</taxon>
        <taxon>Sar</taxon>
        <taxon>Rhizaria</taxon>
        <taxon>Cercozoa</taxon>
        <taxon>Chlorarachniophyceae</taxon>
        <taxon>Amorphochlora</taxon>
    </lineage>
</organism>
<geneLocation type="nucleomorph" evidence="1"/>
<keyword evidence="1" id="KW-0542">Nucleomorph</keyword>
<proteinExistence type="predicted"/>
<name>A0A0H5BIH4_9EUKA</name>
<dbReference type="AlphaFoldDB" id="A0A0H5BIH4"/>
<protein>
    <submittedName>
        <fullName evidence="1">Uncharacterized protein</fullName>
    </submittedName>
</protein>
<evidence type="ECO:0000313" key="1">
    <source>
        <dbReference type="EMBL" id="BAS01946.1"/>
    </source>
</evidence>
<accession>A0A0H5BIH4</accession>